<feature type="compositionally biased region" description="Pro residues" evidence="10">
    <location>
        <begin position="15"/>
        <end position="25"/>
    </location>
</feature>
<organism evidence="12">
    <name type="scientific">Zooxanthella nutricula</name>
    <dbReference type="NCBI Taxonomy" id="1333877"/>
    <lineage>
        <taxon>Eukaryota</taxon>
        <taxon>Sar</taxon>
        <taxon>Alveolata</taxon>
        <taxon>Dinophyceae</taxon>
        <taxon>Peridiniales</taxon>
        <taxon>Peridiniales incertae sedis</taxon>
        <taxon>Zooxanthella</taxon>
    </lineage>
</organism>
<evidence type="ECO:0000256" key="3">
    <source>
        <dbReference type="ARBA" id="ARBA00022448"/>
    </source>
</evidence>
<dbReference type="EMBL" id="HBGW01005769">
    <property type="protein sequence ID" value="CAD9498176.1"/>
    <property type="molecule type" value="Transcribed_RNA"/>
</dbReference>
<feature type="region of interest" description="Disordered" evidence="10">
    <location>
        <begin position="1"/>
        <end position="47"/>
    </location>
</feature>
<dbReference type="Gene3D" id="1.10.760.10">
    <property type="entry name" value="Cytochrome c-like domain"/>
    <property type="match status" value="1"/>
</dbReference>
<dbReference type="PANTHER" id="PTHR11961">
    <property type="entry name" value="CYTOCHROME C"/>
    <property type="match status" value="1"/>
</dbReference>
<dbReference type="InterPro" id="IPR009056">
    <property type="entry name" value="Cyt_c-like_dom"/>
</dbReference>
<dbReference type="GO" id="GO:0005758">
    <property type="term" value="C:mitochondrial intermembrane space"/>
    <property type="evidence" value="ECO:0007669"/>
    <property type="project" value="UniProtKB-SubCell"/>
</dbReference>
<evidence type="ECO:0000256" key="7">
    <source>
        <dbReference type="ARBA" id="ARBA00023004"/>
    </source>
</evidence>
<proteinExistence type="inferred from homology"/>
<comment type="subcellular location">
    <subcellularLocation>
        <location evidence="1">Mitochondrion intermembrane space</location>
    </subcellularLocation>
</comment>
<dbReference type="SUPFAM" id="SSF46626">
    <property type="entry name" value="Cytochrome c"/>
    <property type="match status" value="1"/>
</dbReference>
<keyword evidence="6" id="KW-0249">Electron transport</keyword>
<reference evidence="12" key="1">
    <citation type="submission" date="2021-01" db="EMBL/GenBank/DDBJ databases">
        <authorList>
            <person name="Corre E."/>
            <person name="Pelletier E."/>
            <person name="Niang G."/>
            <person name="Scheremetjew M."/>
            <person name="Finn R."/>
            <person name="Kale V."/>
            <person name="Holt S."/>
            <person name="Cochrane G."/>
            <person name="Meng A."/>
            <person name="Brown T."/>
            <person name="Cohen L."/>
        </authorList>
    </citation>
    <scope>NUCLEOTIDE SEQUENCE</scope>
    <source>
        <strain evidence="12">RCC3387</strain>
    </source>
</reference>
<keyword evidence="7 8" id="KW-0408">Iron</keyword>
<protein>
    <recommendedName>
        <fullName evidence="11">Cytochrome c domain-containing protein</fullName>
    </recommendedName>
</protein>
<evidence type="ECO:0000256" key="9">
    <source>
        <dbReference type="RuleBase" id="RU004426"/>
    </source>
</evidence>
<dbReference type="GO" id="GO:0009055">
    <property type="term" value="F:electron transfer activity"/>
    <property type="evidence" value="ECO:0007669"/>
    <property type="project" value="InterPro"/>
</dbReference>
<dbReference type="PROSITE" id="PS51007">
    <property type="entry name" value="CYTC"/>
    <property type="match status" value="1"/>
</dbReference>
<evidence type="ECO:0000256" key="6">
    <source>
        <dbReference type="ARBA" id="ARBA00022982"/>
    </source>
</evidence>
<feature type="domain" description="Cytochrome c" evidence="11">
    <location>
        <begin position="81"/>
        <end position="190"/>
    </location>
</feature>
<keyword evidence="5 8" id="KW-0479">Metal-binding</keyword>
<comment type="similarity">
    <text evidence="2 9">Belongs to the cytochrome c family.</text>
</comment>
<keyword evidence="3" id="KW-0813">Transport</keyword>
<dbReference type="GO" id="GO:0046872">
    <property type="term" value="F:metal ion binding"/>
    <property type="evidence" value="ECO:0007669"/>
    <property type="project" value="UniProtKB-KW"/>
</dbReference>
<name>A0A7S2HR66_9DINO</name>
<dbReference type="Pfam" id="PF00034">
    <property type="entry name" value="Cytochrom_C"/>
    <property type="match status" value="1"/>
</dbReference>
<dbReference type="InterPro" id="IPR036909">
    <property type="entry name" value="Cyt_c-like_dom_sf"/>
</dbReference>
<evidence type="ECO:0000256" key="2">
    <source>
        <dbReference type="ARBA" id="ARBA00006488"/>
    </source>
</evidence>
<sequence>MAQASGAPSGQRVPRPVPAEPPPILAPSRASRFELSGSGMAPPSAKPAGVSAFAGQNVNGSKVRSDFSDVPDPAAFELPAGDLARGQKLFKKHCAQCHSVYPDNRITRSGCTQLGPTLFNVYGRASGEAEIQQKMLMGGRAEGLVWTAGPLMNYMKNPRQAVNGNIQMNFRGIDDFQTRVDIIHYLRSLNWDNASVAALPDRPASVLPVFPFNVIGHFWTSRGARA</sequence>
<keyword evidence="4 8" id="KW-0349">Heme</keyword>
<evidence type="ECO:0000256" key="4">
    <source>
        <dbReference type="ARBA" id="ARBA00022617"/>
    </source>
</evidence>
<evidence type="ECO:0000256" key="1">
    <source>
        <dbReference type="ARBA" id="ARBA00004569"/>
    </source>
</evidence>
<dbReference type="AlphaFoldDB" id="A0A7S2HR66"/>
<evidence type="ECO:0000256" key="5">
    <source>
        <dbReference type="ARBA" id="ARBA00022723"/>
    </source>
</evidence>
<accession>A0A7S2HR66</accession>
<dbReference type="InterPro" id="IPR002327">
    <property type="entry name" value="Cyt_c_1A/1B"/>
</dbReference>
<evidence type="ECO:0000256" key="10">
    <source>
        <dbReference type="SAM" id="MobiDB-lite"/>
    </source>
</evidence>
<evidence type="ECO:0000259" key="11">
    <source>
        <dbReference type="PROSITE" id="PS51007"/>
    </source>
</evidence>
<gene>
    <name evidence="12" type="ORF">BRAN1462_LOCUS3806</name>
</gene>
<dbReference type="GO" id="GO:0020037">
    <property type="term" value="F:heme binding"/>
    <property type="evidence" value="ECO:0007669"/>
    <property type="project" value="InterPro"/>
</dbReference>
<evidence type="ECO:0000313" key="12">
    <source>
        <dbReference type="EMBL" id="CAD9498176.1"/>
    </source>
</evidence>
<evidence type="ECO:0000256" key="8">
    <source>
        <dbReference type="PROSITE-ProRule" id="PRU00433"/>
    </source>
</evidence>